<accession>A0A846XC16</accession>
<reference evidence="1 2" key="1">
    <citation type="submission" date="2020-04" db="EMBL/GenBank/DDBJ databases">
        <title>MicrobeNet Type strains.</title>
        <authorList>
            <person name="Nicholson A.C."/>
        </authorList>
    </citation>
    <scope>NUCLEOTIDE SEQUENCE [LARGE SCALE GENOMIC DNA]</scope>
    <source>
        <strain evidence="1 2">DSM 45078</strain>
    </source>
</reference>
<dbReference type="AlphaFoldDB" id="A0A846XC16"/>
<comment type="caution">
    <text evidence="1">The sequence shown here is derived from an EMBL/GenBank/DDBJ whole genome shotgun (WGS) entry which is preliminary data.</text>
</comment>
<protein>
    <submittedName>
        <fullName evidence="1">Acyl carrier protein</fullName>
    </submittedName>
</protein>
<dbReference type="SUPFAM" id="SSF47336">
    <property type="entry name" value="ACP-like"/>
    <property type="match status" value="1"/>
</dbReference>
<proteinExistence type="predicted"/>
<name>A0A846XC16_9NOCA</name>
<evidence type="ECO:0000313" key="1">
    <source>
        <dbReference type="EMBL" id="NKY32957.1"/>
    </source>
</evidence>
<dbReference type="Gene3D" id="1.10.1200.10">
    <property type="entry name" value="ACP-like"/>
    <property type="match status" value="1"/>
</dbReference>
<dbReference type="RefSeq" id="WP_068048598.1">
    <property type="nucleotide sequence ID" value="NZ_JAAXOO010000002.1"/>
</dbReference>
<dbReference type="InterPro" id="IPR036736">
    <property type="entry name" value="ACP-like_sf"/>
</dbReference>
<dbReference type="Proteomes" id="UP000565715">
    <property type="component" value="Unassembled WGS sequence"/>
</dbReference>
<gene>
    <name evidence="1" type="ORF">HGA13_07700</name>
</gene>
<evidence type="ECO:0000313" key="2">
    <source>
        <dbReference type="Proteomes" id="UP000565715"/>
    </source>
</evidence>
<dbReference type="EMBL" id="JAAXOO010000002">
    <property type="protein sequence ID" value="NKY32957.1"/>
    <property type="molecule type" value="Genomic_DNA"/>
</dbReference>
<keyword evidence="2" id="KW-1185">Reference proteome</keyword>
<sequence length="85" mass="9349">MTAGITSRADAAALVRRSLQGFATYDEITGLDEHQPLRSTLELDSIDFLTFVERLAAGSGRRIDEDDYPRLATIESCTEFLITPG</sequence>
<organism evidence="1 2">
    <name type="scientific">Nocardia speluncae</name>
    <dbReference type="NCBI Taxonomy" id="419477"/>
    <lineage>
        <taxon>Bacteria</taxon>
        <taxon>Bacillati</taxon>
        <taxon>Actinomycetota</taxon>
        <taxon>Actinomycetes</taxon>
        <taxon>Mycobacteriales</taxon>
        <taxon>Nocardiaceae</taxon>
        <taxon>Nocardia</taxon>
    </lineage>
</organism>